<evidence type="ECO:0008006" key="6">
    <source>
        <dbReference type="Google" id="ProtNLM"/>
    </source>
</evidence>
<evidence type="ECO:0000313" key="5">
    <source>
        <dbReference type="Proteomes" id="UP001634007"/>
    </source>
</evidence>
<feature type="repeat" description="PPR" evidence="3">
    <location>
        <begin position="89"/>
        <end position="123"/>
    </location>
</feature>
<keyword evidence="5" id="KW-1185">Reference proteome</keyword>
<dbReference type="PANTHER" id="PTHR47941">
    <property type="entry name" value="PENTATRICOPEPTIDE REPEAT-CONTAINING PROTEIN 3, MITOCHONDRIAL"/>
    <property type="match status" value="1"/>
</dbReference>
<gene>
    <name evidence="4" type="ORF">ACJRO7_031748</name>
</gene>
<dbReference type="Gene3D" id="1.25.40.10">
    <property type="entry name" value="Tetratricopeptide repeat domain"/>
    <property type="match status" value="3"/>
</dbReference>
<reference evidence="4 5" key="1">
    <citation type="submission" date="2024-11" db="EMBL/GenBank/DDBJ databases">
        <title>Chromosome-level genome assembly of Eucalyptus globulus Labill. provides insights into its genome evolution.</title>
        <authorList>
            <person name="Li X."/>
        </authorList>
    </citation>
    <scope>NUCLEOTIDE SEQUENCE [LARGE SCALE GENOMIC DNA]</scope>
    <source>
        <strain evidence="4">CL2024</strain>
        <tissue evidence="4">Fresh tender leaves</tissue>
    </source>
</reference>
<proteinExistence type="inferred from homology"/>
<dbReference type="EMBL" id="JBJKBG010000008">
    <property type="protein sequence ID" value="KAL3726895.1"/>
    <property type="molecule type" value="Genomic_DNA"/>
</dbReference>
<dbReference type="InterPro" id="IPR002885">
    <property type="entry name" value="PPR_rpt"/>
</dbReference>
<dbReference type="InterPro" id="IPR011990">
    <property type="entry name" value="TPR-like_helical_dom_sf"/>
</dbReference>
<sequence>MAKNRLVPDWSTFNNPLSSLIQSGSFDKVWRLFNDFTAKVRILTEWSLGIMANSCCEAGPLDRAFEIFARLKEMNLWLTYTCELGLVAKRKTYRVLLDGYLRKGKTGDGLELYRKMKLSGVAPSVHTCNLMINVLCKRGDQGIIYSAVTFNILIRGLSHDSVVWENLVAMTNLLKEMGERGISLSKVTHTILVSAYVRSDDMEKGFDIYSSLQKAGFTLDVHTYGVLKMFKSIHDECIEANYAIYSTPINGYYKEDSSYRALS</sequence>
<feature type="repeat" description="PPR" evidence="3">
    <location>
        <begin position="185"/>
        <end position="219"/>
    </location>
</feature>
<keyword evidence="2" id="KW-0677">Repeat</keyword>
<name>A0ABD3JHQ0_EUCGL</name>
<dbReference type="Pfam" id="PF01535">
    <property type="entry name" value="PPR"/>
    <property type="match status" value="2"/>
</dbReference>
<dbReference type="Pfam" id="PF13041">
    <property type="entry name" value="PPR_2"/>
    <property type="match status" value="1"/>
</dbReference>
<evidence type="ECO:0000256" key="1">
    <source>
        <dbReference type="ARBA" id="ARBA00007626"/>
    </source>
</evidence>
<comment type="caution">
    <text evidence="4">The sequence shown here is derived from an EMBL/GenBank/DDBJ whole genome shotgun (WGS) entry which is preliminary data.</text>
</comment>
<dbReference type="PROSITE" id="PS51375">
    <property type="entry name" value="PPR"/>
    <property type="match status" value="2"/>
</dbReference>
<protein>
    <recommendedName>
        <fullName evidence="6">Pentatricopeptide repeat-containing protein</fullName>
    </recommendedName>
</protein>
<comment type="similarity">
    <text evidence="1">Belongs to the PPR family. P subfamily.</text>
</comment>
<dbReference type="NCBIfam" id="TIGR00756">
    <property type="entry name" value="PPR"/>
    <property type="match status" value="2"/>
</dbReference>
<dbReference type="AlphaFoldDB" id="A0ABD3JHQ0"/>
<accession>A0ABD3JHQ0</accession>
<evidence type="ECO:0000256" key="3">
    <source>
        <dbReference type="PROSITE-ProRule" id="PRU00708"/>
    </source>
</evidence>
<evidence type="ECO:0000313" key="4">
    <source>
        <dbReference type="EMBL" id="KAL3726895.1"/>
    </source>
</evidence>
<organism evidence="4 5">
    <name type="scientific">Eucalyptus globulus</name>
    <name type="common">Tasmanian blue gum</name>
    <dbReference type="NCBI Taxonomy" id="34317"/>
    <lineage>
        <taxon>Eukaryota</taxon>
        <taxon>Viridiplantae</taxon>
        <taxon>Streptophyta</taxon>
        <taxon>Embryophyta</taxon>
        <taxon>Tracheophyta</taxon>
        <taxon>Spermatophyta</taxon>
        <taxon>Magnoliopsida</taxon>
        <taxon>eudicotyledons</taxon>
        <taxon>Gunneridae</taxon>
        <taxon>Pentapetalae</taxon>
        <taxon>rosids</taxon>
        <taxon>malvids</taxon>
        <taxon>Myrtales</taxon>
        <taxon>Myrtaceae</taxon>
        <taxon>Myrtoideae</taxon>
        <taxon>Eucalypteae</taxon>
        <taxon>Eucalyptus</taxon>
    </lineage>
</organism>
<dbReference type="Proteomes" id="UP001634007">
    <property type="component" value="Unassembled WGS sequence"/>
</dbReference>
<evidence type="ECO:0000256" key="2">
    <source>
        <dbReference type="ARBA" id="ARBA00022737"/>
    </source>
</evidence>